<reference evidence="2" key="1">
    <citation type="journal article" date="2023" name="Science">
        <title>Genome structures resolve the early diversification of teleost fishes.</title>
        <authorList>
            <person name="Parey E."/>
            <person name="Louis A."/>
            <person name="Montfort J."/>
            <person name="Bouchez O."/>
            <person name="Roques C."/>
            <person name="Iampietro C."/>
            <person name="Lluch J."/>
            <person name="Castinel A."/>
            <person name="Donnadieu C."/>
            <person name="Desvignes T."/>
            <person name="Floi Bucao C."/>
            <person name="Jouanno E."/>
            <person name="Wen M."/>
            <person name="Mejri S."/>
            <person name="Dirks R."/>
            <person name="Jansen H."/>
            <person name="Henkel C."/>
            <person name="Chen W.J."/>
            <person name="Zahm M."/>
            <person name="Cabau C."/>
            <person name="Klopp C."/>
            <person name="Thompson A.W."/>
            <person name="Robinson-Rechavi M."/>
            <person name="Braasch I."/>
            <person name="Lecointre G."/>
            <person name="Bobe J."/>
            <person name="Postlethwait J.H."/>
            <person name="Berthelot C."/>
            <person name="Roest Crollius H."/>
            <person name="Guiguen Y."/>
        </authorList>
    </citation>
    <scope>NUCLEOTIDE SEQUENCE</scope>
    <source>
        <strain evidence="2">WJC10195</strain>
    </source>
</reference>
<sequence>MRCPVSLLFPKHSAPEQGPSRCEVYESQSGQSLERLKRTDGEGLHVLSASLAALIPAFPPRSLHHAEADVVFPPKGMYEIDLFALNVRHGAGH</sequence>
<evidence type="ECO:0000256" key="1">
    <source>
        <dbReference type="SAM" id="MobiDB-lite"/>
    </source>
</evidence>
<gene>
    <name evidence="2" type="ORF">SKAU_G00107470</name>
</gene>
<dbReference type="EMBL" id="JAINUF010000003">
    <property type="protein sequence ID" value="KAJ8370719.1"/>
    <property type="molecule type" value="Genomic_DNA"/>
</dbReference>
<name>A0A9Q1FZH7_SYNKA</name>
<dbReference type="AlphaFoldDB" id="A0A9Q1FZH7"/>
<dbReference type="Proteomes" id="UP001152622">
    <property type="component" value="Chromosome 3"/>
</dbReference>
<protein>
    <submittedName>
        <fullName evidence="2">Uncharacterized protein</fullName>
    </submittedName>
</protein>
<accession>A0A9Q1FZH7</accession>
<evidence type="ECO:0000313" key="2">
    <source>
        <dbReference type="EMBL" id="KAJ8370719.1"/>
    </source>
</evidence>
<keyword evidence="3" id="KW-1185">Reference proteome</keyword>
<evidence type="ECO:0000313" key="3">
    <source>
        <dbReference type="Proteomes" id="UP001152622"/>
    </source>
</evidence>
<comment type="caution">
    <text evidence="2">The sequence shown here is derived from an EMBL/GenBank/DDBJ whole genome shotgun (WGS) entry which is preliminary data.</text>
</comment>
<proteinExistence type="predicted"/>
<feature type="region of interest" description="Disordered" evidence="1">
    <location>
        <begin position="1"/>
        <end position="22"/>
    </location>
</feature>
<organism evidence="2 3">
    <name type="scientific">Synaphobranchus kaupii</name>
    <name type="common">Kaup's arrowtooth eel</name>
    <dbReference type="NCBI Taxonomy" id="118154"/>
    <lineage>
        <taxon>Eukaryota</taxon>
        <taxon>Metazoa</taxon>
        <taxon>Chordata</taxon>
        <taxon>Craniata</taxon>
        <taxon>Vertebrata</taxon>
        <taxon>Euteleostomi</taxon>
        <taxon>Actinopterygii</taxon>
        <taxon>Neopterygii</taxon>
        <taxon>Teleostei</taxon>
        <taxon>Anguilliformes</taxon>
        <taxon>Synaphobranchidae</taxon>
        <taxon>Synaphobranchus</taxon>
    </lineage>
</organism>